<dbReference type="EMBL" id="BEHY01000002">
    <property type="protein sequence ID" value="GBD07979.1"/>
    <property type="molecule type" value="Genomic_DNA"/>
</dbReference>
<reference evidence="3" key="1">
    <citation type="submission" date="2017-09" db="EMBL/GenBank/DDBJ databases">
        <title>Metaegenomics of thermophilic ammonia-oxidizing enrichment culture.</title>
        <authorList>
            <person name="Kato S."/>
            <person name="Suzuki K."/>
        </authorList>
    </citation>
    <scope>NUCLEOTIDE SEQUENCE [LARGE SCALE GENOMIC DNA]</scope>
</reference>
<feature type="transmembrane region" description="Helical" evidence="1">
    <location>
        <begin position="60"/>
        <end position="79"/>
    </location>
</feature>
<organism evidence="2 3">
    <name type="scientific">Candidatus Thermoflexus japonica</name>
    <dbReference type="NCBI Taxonomy" id="2035417"/>
    <lineage>
        <taxon>Bacteria</taxon>
        <taxon>Bacillati</taxon>
        <taxon>Chloroflexota</taxon>
        <taxon>Thermoflexia</taxon>
        <taxon>Thermoflexales</taxon>
        <taxon>Thermoflexaceae</taxon>
        <taxon>Thermoflexus</taxon>
    </lineage>
</organism>
<feature type="transmembrane region" description="Helical" evidence="1">
    <location>
        <begin position="285"/>
        <end position="308"/>
    </location>
</feature>
<evidence type="ECO:0000313" key="2">
    <source>
        <dbReference type="EMBL" id="GBD07979.1"/>
    </source>
</evidence>
<feature type="transmembrane region" description="Helical" evidence="1">
    <location>
        <begin position="374"/>
        <end position="394"/>
    </location>
</feature>
<dbReference type="AlphaFoldDB" id="A0A2H5Y3G0"/>
<sequence length="418" mass="45440">MRGEDTKRALTPKALMEIWIGALGCFILAGATGVLFRYGMLAGLPIGLMLGNLRHAHSHLMYFGWVTPALMAMIAWHLFGERIPAGMAWILRITLLAGLAAYIPFLLYGYQPVEWAGKRLPLATITAGLNILVWYAYGGAYFYLTRGVHHPARPWWDLGVFFLLLSSLGAWGRAVLAFRRVEDPFWTDATVHFFLNLFADGWLTPTMIGLAGAGNPDGFRSFPRWIWWALAVGTPGLFLLTVPPAGTPFGLRAVAGISGGIVTIALLAAVRNLFWVAPEGWRIPLVFLGLRALAELGLSVPVIASWALGAGLRIFYLHLLLLGFVTLGLMASARSIWGARAAPWFRAMSSAIGVLLLSLIPLTGLWPPAWGGRWTLQVAFIGALLPVAVALGMLGRILQELMIRTSGALPSPQKEAIP</sequence>
<feature type="transmembrane region" description="Helical" evidence="1">
    <location>
        <begin position="91"/>
        <end position="110"/>
    </location>
</feature>
<feature type="transmembrane region" description="Helical" evidence="1">
    <location>
        <begin position="225"/>
        <end position="243"/>
    </location>
</feature>
<feature type="transmembrane region" description="Helical" evidence="1">
    <location>
        <begin position="155"/>
        <end position="173"/>
    </location>
</feature>
<comment type="caution">
    <text evidence="2">The sequence shown here is derived from an EMBL/GenBank/DDBJ whole genome shotgun (WGS) entry which is preliminary data.</text>
</comment>
<accession>A0A2H5Y3G0</accession>
<proteinExistence type="predicted"/>
<protein>
    <recommendedName>
        <fullName evidence="4">NnrS family protein</fullName>
    </recommendedName>
</protein>
<keyword evidence="1" id="KW-1133">Transmembrane helix</keyword>
<keyword evidence="1" id="KW-0812">Transmembrane</keyword>
<feature type="transmembrane region" description="Helical" evidence="1">
    <location>
        <begin position="249"/>
        <end position="273"/>
    </location>
</feature>
<feature type="transmembrane region" description="Helical" evidence="1">
    <location>
        <begin position="20"/>
        <end position="40"/>
    </location>
</feature>
<keyword evidence="1" id="KW-0472">Membrane</keyword>
<feature type="transmembrane region" description="Helical" evidence="1">
    <location>
        <begin position="344"/>
        <end position="362"/>
    </location>
</feature>
<evidence type="ECO:0008006" key="4">
    <source>
        <dbReference type="Google" id="ProtNLM"/>
    </source>
</evidence>
<dbReference type="Proteomes" id="UP000236642">
    <property type="component" value="Unassembled WGS sequence"/>
</dbReference>
<evidence type="ECO:0000256" key="1">
    <source>
        <dbReference type="SAM" id="Phobius"/>
    </source>
</evidence>
<feature type="transmembrane region" description="Helical" evidence="1">
    <location>
        <begin position="122"/>
        <end position="143"/>
    </location>
</feature>
<evidence type="ECO:0000313" key="3">
    <source>
        <dbReference type="Proteomes" id="UP000236642"/>
    </source>
</evidence>
<name>A0A2H5Y3G0_9CHLR</name>
<feature type="transmembrane region" description="Helical" evidence="1">
    <location>
        <begin position="193"/>
        <end position="213"/>
    </location>
</feature>
<gene>
    <name evidence="2" type="ORF">HRbin22_00205</name>
</gene>
<feature type="transmembrane region" description="Helical" evidence="1">
    <location>
        <begin position="314"/>
        <end position="332"/>
    </location>
</feature>